<dbReference type="PANTHER" id="PTHR30576">
    <property type="entry name" value="COLANIC BIOSYNTHESIS UDP-GLUCOSE LIPID CARRIER TRANSFERASE"/>
    <property type="match status" value="1"/>
</dbReference>
<dbReference type="Pfam" id="PF02397">
    <property type="entry name" value="Bac_transf"/>
    <property type="match status" value="1"/>
</dbReference>
<keyword evidence="2" id="KW-0472">Membrane</keyword>
<reference evidence="4 5" key="1">
    <citation type="submission" date="2014-09" db="EMBL/GenBank/DDBJ databases">
        <title>Genome sequencing and annotation of Bacillus Okhensis strain Kh10-101T.</title>
        <authorList>
            <person name="Prakash J.S."/>
        </authorList>
    </citation>
    <scope>NUCLEOTIDE SEQUENCE [LARGE SCALE GENOMIC DNA]</scope>
    <source>
        <strain evidence="5">Kh10-101T</strain>
    </source>
</reference>
<dbReference type="PANTHER" id="PTHR30576:SF10">
    <property type="entry name" value="SLL5057 PROTEIN"/>
    <property type="match status" value="1"/>
</dbReference>
<gene>
    <name evidence="4" type="ORF">LQ50_22265</name>
</gene>
<dbReference type="Proteomes" id="UP000030832">
    <property type="component" value="Unassembled WGS sequence"/>
</dbReference>
<protein>
    <submittedName>
        <fullName evidence="4">Capsular biosynthesis protein</fullName>
    </submittedName>
</protein>
<dbReference type="GO" id="GO:0016780">
    <property type="term" value="F:phosphotransferase activity, for other substituted phosphate groups"/>
    <property type="evidence" value="ECO:0007669"/>
    <property type="project" value="TreeGrafter"/>
</dbReference>
<feature type="transmembrane region" description="Helical" evidence="2">
    <location>
        <begin position="12"/>
        <end position="32"/>
    </location>
</feature>
<dbReference type="OrthoDB" id="9808602at2"/>
<accession>A0A0B0IF11</accession>
<keyword evidence="2" id="KW-0812">Transmembrane</keyword>
<evidence type="ECO:0000259" key="3">
    <source>
        <dbReference type="Pfam" id="PF02397"/>
    </source>
</evidence>
<evidence type="ECO:0000256" key="2">
    <source>
        <dbReference type="SAM" id="Phobius"/>
    </source>
</evidence>
<proteinExistence type="inferred from homology"/>
<sequence length="209" mass="23635">MYMKVKRLIDIILSLIGLIVLSPIFLILIIAIKIDSKGPVLFKQKRVGIKKTHFNILKFRTMRIDTPKDTPTHLLGNPEQYITKMGKFLRKTSLDELPQIWNIFVGQMSIIGPRPALWNQYDLIAERDKYGANDVPPGLTGWAQINGRDELPIEIKAKLDGEYVVKINFWMDIKCFFGTIISVVKSDGVVEGGTGSKKEVASSKESIFK</sequence>
<organism evidence="4 5">
    <name type="scientific">Halalkalibacter okhensis</name>
    <dbReference type="NCBI Taxonomy" id="333138"/>
    <lineage>
        <taxon>Bacteria</taxon>
        <taxon>Bacillati</taxon>
        <taxon>Bacillota</taxon>
        <taxon>Bacilli</taxon>
        <taxon>Bacillales</taxon>
        <taxon>Bacillaceae</taxon>
        <taxon>Halalkalibacter</taxon>
    </lineage>
</organism>
<dbReference type="EMBL" id="JRJU01000045">
    <property type="protein sequence ID" value="KHF38256.1"/>
    <property type="molecule type" value="Genomic_DNA"/>
</dbReference>
<keyword evidence="2" id="KW-1133">Transmembrane helix</keyword>
<dbReference type="STRING" id="333138.LQ50_22265"/>
<evidence type="ECO:0000313" key="4">
    <source>
        <dbReference type="EMBL" id="KHF38256.1"/>
    </source>
</evidence>
<evidence type="ECO:0000313" key="5">
    <source>
        <dbReference type="Proteomes" id="UP000030832"/>
    </source>
</evidence>
<dbReference type="eggNOG" id="COG2148">
    <property type="taxonomic scope" value="Bacteria"/>
</dbReference>
<dbReference type="RefSeq" id="WP_034633176.1">
    <property type="nucleotide sequence ID" value="NZ_JRJU01000045.1"/>
</dbReference>
<keyword evidence="5" id="KW-1185">Reference proteome</keyword>
<dbReference type="AlphaFoldDB" id="A0A0B0IF11"/>
<feature type="domain" description="Bacterial sugar transferase" evidence="3">
    <location>
        <begin position="6"/>
        <end position="184"/>
    </location>
</feature>
<name>A0A0B0IF11_9BACI</name>
<comment type="similarity">
    <text evidence="1">Belongs to the bacterial sugar transferase family.</text>
</comment>
<dbReference type="InterPro" id="IPR003362">
    <property type="entry name" value="Bact_transf"/>
</dbReference>
<evidence type="ECO:0000256" key="1">
    <source>
        <dbReference type="ARBA" id="ARBA00006464"/>
    </source>
</evidence>
<comment type="caution">
    <text evidence="4">The sequence shown here is derived from an EMBL/GenBank/DDBJ whole genome shotgun (WGS) entry which is preliminary data.</text>
</comment>